<keyword evidence="8" id="KW-0547">Nucleotide-binding</keyword>
<dbReference type="GO" id="GO:0003934">
    <property type="term" value="F:GTP cyclohydrolase I activity"/>
    <property type="evidence" value="ECO:0007669"/>
    <property type="project" value="UniProtKB-UniRule"/>
</dbReference>
<evidence type="ECO:0000259" key="9">
    <source>
        <dbReference type="Pfam" id="PF01227"/>
    </source>
</evidence>
<comment type="pathway">
    <text evidence="2 8">Cofactor biosynthesis; 7,8-dihydroneopterin triphosphate biosynthesis; 7,8-dihydroneopterin triphosphate from GTP: step 1/1.</text>
</comment>
<proteinExistence type="inferred from homology"/>
<comment type="subunit">
    <text evidence="4">Toroid-shaped homodecamer, composed of two pentamers of five dimers.</text>
</comment>
<dbReference type="SUPFAM" id="SSF55620">
    <property type="entry name" value="Tetrahydrobiopterin biosynthesis enzymes-like"/>
    <property type="match status" value="1"/>
</dbReference>
<dbReference type="InterPro" id="IPR043134">
    <property type="entry name" value="GTP-CH-I_N"/>
</dbReference>
<dbReference type="eggNOG" id="COG0302">
    <property type="taxonomic scope" value="Bacteria"/>
</dbReference>
<name>C6XG54_LIBAP</name>
<dbReference type="EMBL" id="CP001677">
    <property type="protein sequence ID" value="ACT57357.2"/>
    <property type="molecule type" value="Genomic_DNA"/>
</dbReference>
<feature type="domain" description="GTP cyclohydrolase I" evidence="9">
    <location>
        <begin position="22"/>
        <end position="200"/>
    </location>
</feature>
<dbReference type="InterPro" id="IPR018234">
    <property type="entry name" value="GTP_CycHdrlase_I_CS"/>
</dbReference>
<evidence type="ECO:0000313" key="10">
    <source>
        <dbReference type="EMBL" id="ACT57357.2"/>
    </source>
</evidence>
<dbReference type="PROSITE" id="PS00859">
    <property type="entry name" value="GTP_CYCLOHYDROL_1_1"/>
    <property type="match status" value="1"/>
</dbReference>
<keyword evidence="7 8" id="KW-0342">GTP-binding</keyword>
<feature type="binding site" evidence="8">
    <location>
        <position position="94"/>
    </location>
    <ligand>
        <name>Zn(2+)</name>
        <dbReference type="ChEBI" id="CHEBI:29105"/>
    </ligand>
</feature>
<evidence type="ECO:0000256" key="7">
    <source>
        <dbReference type="ARBA" id="ARBA00023134"/>
    </source>
</evidence>
<dbReference type="InterPro" id="IPR001474">
    <property type="entry name" value="GTP_CycHdrlase_I"/>
</dbReference>
<dbReference type="GO" id="GO:0046654">
    <property type="term" value="P:tetrahydrofolate biosynthetic process"/>
    <property type="evidence" value="ECO:0007669"/>
    <property type="project" value="UniProtKB-UniRule"/>
</dbReference>
<evidence type="ECO:0000256" key="1">
    <source>
        <dbReference type="ARBA" id="ARBA00001052"/>
    </source>
</evidence>
<reference evidence="10 11" key="2">
    <citation type="journal article" date="2011" name="Appl. Environ. Microbiol.">
        <title>Diversity and plasticity of the intracellular plant pathogen and insect symbiont, 'Candidatus Liberibacter asiaticus', revealed by hyper variable prophage genes with intragenic tandem repeats.</title>
        <authorList>
            <person name="Zhou L."/>
            <person name="Powell C.A."/>
            <person name="Hoffman M.T."/>
            <person name="Li W."/>
            <person name="Fan G."/>
            <person name="Liu B."/>
            <person name="Lin H."/>
            <person name="Duan Y."/>
        </authorList>
    </citation>
    <scope>NUCLEOTIDE SEQUENCE [LARGE SCALE GENOMIC DNA]</scope>
    <source>
        <strain evidence="11">psy62</strain>
    </source>
</reference>
<dbReference type="PANTHER" id="PTHR11109">
    <property type="entry name" value="GTP CYCLOHYDROLASE I"/>
    <property type="match status" value="1"/>
</dbReference>
<evidence type="ECO:0000256" key="6">
    <source>
        <dbReference type="ARBA" id="ARBA00022801"/>
    </source>
</evidence>
<dbReference type="HOGENOM" id="CLU_049768_3_1_5"/>
<keyword evidence="8" id="KW-0862">Zinc</keyword>
<dbReference type="Pfam" id="PF01227">
    <property type="entry name" value="GTP_cyclohydroI"/>
    <property type="match status" value="1"/>
</dbReference>
<dbReference type="GO" id="GO:0006730">
    <property type="term" value="P:one-carbon metabolic process"/>
    <property type="evidence" value="ECO:0007669"/>
    <property type="project" value="UniProtKB-UniRule"/>
</dbReference>
<evidence type="ECO:0000256" key="4">
    <source>
        <dbReference type="ARBA" id="ARBA00011857"/>
    </source>
</evidence>
<dbReference type="Gene3D" id="1.10.286.10">
    <property type="match status" value="1"/>
</dbReference>
<dbReference type="SMR" id="C6XG54"/>
<dbReference type="Gene3D" id="3.30.1130.10">
    <property type="match status" value="1"/>
</dbReference>
<evidence type="ECO:0000256" key="3">
    <source>
        <dbReference type="ARBA" id="ARBA00008085"/>
    </source>
</evidence>
<dbReference type="NCBIfam" id="TIGR00063">
    <property type="entry name" value="folE"/>
    <property type="match status" value="1"/>
</dbReference>
<dbReference type="InterPro" id="IPR043133">
    <property type="entry name" value="GTP-CH-I_C/QueF"/>
</dbReference>
<dbReference type="PROSITE" id="PS00860">
    <property type="entry name" value="GTP_CYCLOHYDROL_1_2"/>
    <property type="match status" value="1"/>
</dbReference>
<evidence type="ECO:0000256" key="2">
    <source>
        <dbReference type="ARBA" id="ARBA00005080"/>
    </source>
</evidence>
<dbReference type="EC" id="3.5.4.16" evidence="8"/>
<dbReference type="UniPathway" id="UPA00848">
    <property type="reaction ID" value="UER00151"/>
</dbReference>
<accession>C6XG54</accession>
<comment type="similarity">
    <text evidence="3 8">Belongs to the GTP cyclohydrolase I family.</text>
</comment>
<dbReference type="GO" id="GO:0005737">
    <property type="term" value="C:cytoplasm"/>
    <property type="evidence" value="ECO:0007669"/>
    <property type="project" value="TreeGrafter"/>
</dbReference>
<dbReference type="STRING" id="537021.CLIBASIA_03905"/>
<evidence type="ECO:0000313" key="11">
    <source>
        <dbReference type="Proteomes" id="UP000002744"/>
    </source>
</evidence>
<dbReference type="FunFam" id="1.10.286.10:FF:000001">
    <property type="entry name" value="GTP cyclohydrolase 1"/>
    <property type="match status" value="1"/>
</dbReference>
<dbReference type="InterPro" id="IPR020602">
    <property type="entry name" value="GTP_CycHdrlase_I_dom"/>
</dbReference>
<dbReference type="AlphaFoldDB" id="C6XG54"/>
<keyword evidence="5 8" id="KW-0554">One-carbon metabolism</keyword>
<dbReference type="GO" id="GO:0008270">
    <property type="term" value="F:zinc ion binding"/>
    <property type="evidence" value="ECO:0007669"/>
    <property type="project" value="UniProtKB-UniRule"/>
</dbReference>
<dbReference type="PANTHER" id="PTHR11109:SF7">
    <property type="entry name" value="GTP CYCLOHYDROLASE 1"/>
    <property type="match status" value="1"/>
</dbReference>
<evidence type="ECO:0000256" key="5">
    <source>
        <dbReference type="ARBA" id="ARBA00022563"/>
    </source>
</evidence>
<evidence type="ECO:0000256" key="8">
    <source>
        <dbReference type="HAMAP-Rule" id="MF_00223"/>
    </source>
</evidence>
<dbReference type="GO" id="GO:0005525">
    <property type="term" value="F:GTP binding"/>
    <property type="evidence" value="ECO:0007669"/>
    <property type="project" value="UniProtKB-KW"/>
</dbReference>
<dbReference type="HAMAP" id="MF_00223">
    <property type="entry name" value="FolE"/>
    <property type="match status" value="1"/>
</dbReference>
<dbReference type="Proteomes" id="UP000002744">
    <property type="component" value="Chromosome"/>
</dbReference>
<feature type="binding site" evidence="8">
    <location>
        <position position="97"/>
    </location>
    <ligand>
        <name>Zn(2+)</name>
        <dbReference type="ChEBI" id="CHEBI:29105"/>
    </ligand>
</feature>
<protein>
    <recommendedName>
        <fullName evidence="8">GTP cyclohydrolase 1</fullName>
        <ecNumber evidence="8">3.5.4.16</ecNumber>
    </recommendedName>
    <alternativeName>
        <fullName evidence="8">GTP cyclohydrolase I</fullName>
        <shortName evidence="8">GTP-CH-I</shortName>
    </alternativeName>
</protein>
<keyword evidence="8" id="KW-0479">Metal-binding</keyword>
<organism evidence="10 11">
    <name type="scientific">Liberibacter asiaticus (strain psy62)</name>
    <dbReference type="NCBI Taxonomy" id="537021"/>
    <lineage>
        <taxon>Bacteria</taxon>
        <taxon>Pseudomonadati</taxon>
        <taxon>Pseudomonadota</taxon>
        <taxon>Alphaproteobacteria</taxon>
        <taxon>Hyphomicrobiales</taxon>
        <taxon>Rhizobiaceae</taxon>
        <taxon>Liberibacter</taxon>
    </lineage>
</organism>
<reference evidence="10 11" key="1">
    <citation type="journal article" date="2009" name="Mol. Plant Microbe Interact.">
        <title>Complete genome sequence of citrus huanglongbing bacterium, 'Candidatus Liberibacter asiaticus' obtained through metagenomics.</title>
        <authorList>
            <person name="Duan Y."/>
            <person name="Zhou L."/>
            <person name="Hall D.G."/>
            <person name="Li W."/>
            <person name="Doddapaneni H."/>
            <person name="Lin H."/>
            <person name="Liu L."/>
            <person name="Vahling C.M."/>
            <person name="Gabriel D.W."/>
            <person name="Williams K.P."/>
            <person name="Dickerman A."/>
            <person name="Sun Y."/>
            <person name="Gottwald T."/>
        </authorList>
    </citation>
    <scope>NUCLEOTIDE SEQUENCE [LARGE SCALE GENOMIC DNA]</scope>
    <source>
        <strain evidence="11">psy62</strain>
    </source>
</reference>
<dbReference type="FunFam" id="3.30.1130.10:FF:000001">
    <property type="entry name" value="GTP cyclohydrolase 1"/>
    <property type="match status" value="1"/>
</dbReference>
<dbReference type="NCBIfam" id="NF006825">
    <property type="entry name" value="PRK09347.1-2"/>
    <property type="match status" value="1"/>
</dbReference>
<dbReference type="GO" id="GO:0006729">
    <property type="term" value="P:tetrahydrobiopterin biosynthetic process"/>
    <property type="evidence" value="ECO:0007669"/>
    <property type="project" value="TreeGrafter"/>
</dbReference>
<sequence>MKCLRTGVFNMKLKKPTVEEAKEAIRVILRWIGDDPDREGLKDTPDRVIKSYKELFAGYKQIPTTQDTSRFHFGEASKYQDMVLIKDISFFSYCEHHILPIWGKIHLAYIPKKHVIGLSKLVRILEVYSRRLQIQERLTMQIAHAIESSTDSKGVAVLIEGQHMCMSMRGIKRDGLTTVTTAFTGEFSRDKGKTDFFLKMTHNQR</sequence>
<comment type="subunit">
    <text evidence="8">Homopolymer.</text>
</comment>
<dbReference type="NCBIfam" id="NF006826">
    <property type="entry name" value="PRK09347.1-3"/>
    <property type="match status" value="1"/>
</dbReference>
<comment type="catalytic activity">
    <reaction evidence="1 8">
        <text>GTP + H2O = 7,8-dihydroneopterin 3'-triphosphate + formate + H(+)</text>
        <dbReference type="Rhea" id="RHEA:17473"/>
        <dbReference type="ChEBI" id="CHEBI:15377"/>
        <dbReference type="ChEBI" id="CHEBI:15378"/>
        <dbReference type="ChEBI" id="CHEBI:15740"/>
        <dbReference type="ChEBI" id="CHEBI:37565"/>
        <dbReference type="ChEBI" id="CHEBI:58462"/>
        <dbReference type="EC" id="3.5.4.16"/>
    </reaction>
</comment>
<dbReference type="KEGG" id="las:CLIBASIA_03905"/>
<gene>
    <name evidence="8 10" type="primary">folE</name>
    <name evidence="10" type="ordered locus">CLIBASIA_03905</name>
</gene>
<keyword evidence="6 8" id="KW-0378">Hydrolase</keyword>
<feature type="binding site" evidence="8">
    <location>
        <position position="165"/>
    </location>
    <ligand>
        <name>Zn(2+)</name>
        <dbReference type="ChEBI" id="CHEBI:29105"/>
    </ligand>
</feature>